<keyword evidence="3" id="KW-0812">Transmembrane</keyword>
<name>A0ABS3JEN1_9BACT</name>
<accession>A0ABS3JEN1</accession>
<dbReference type="EMBL" id="JAFMYW010000002">
    <property type="protein sequence ID" value="MBO0948455.1"/>
    <property type="molecule type" value="Genomic_DNA"/>
</dbReference>
<keyword evidence="3" id="KW-1133">Transmembrane helix</keyword>
<keyword evidence="3" id="KW-0472">Membrane</keyword>
<dbReference type="InterPro" id="IPR001867">
    <property type="entry name" value="OmpR/PhoB-type_DNA-bd"/>
</dbReference>
<dbReference type="CDD" id="cd00383">
    <property type="entry name" value="trans_reg_C"/>
    <property type="match status" value="1"/>
</dbReference>
<organism evidence="5 6">
    <name type="scientific">Fibrella forsythiae</name>
    <dbReference type="NCBI Taxonomy" id="2817061"/>
    <lineage>
        <taxon>Bacteria</taxon>
        <taxon>Pseudomonadati</taxon>
        <taxon>Bacteroidota</taxon>
        <taxon>Cytophagia</taxon>
        <taxon>Cytophagales</taxon>
        <taxon>Spirosomataceae</taxon>
        <taxon>Fibrella</taxon>
    </lineage>
</organism>
<dbReference type="SUPFAM" id="SSF46894">
    <property type="entry name" value="C-terminal effector domain of the bipartite response regulators"/>
    <property type="match status" value="1"/>
</dbReference>
<dbReference type="Pfam" id="PF00486">
    <property type="entry name" value="Trans_reg_C"/>
    <property type="match status" value="1"/>
</dbReference>
<evidence type="ECO:0000256" key="3">
    <source>
        <dbReference type="SAM" id="Phobius"/>
    </source>
</evidence>
<dbReference type="Gene3D" id="1.10.10.10">
    <property type="entry name" value="Winged helix-like DNA-binding domain superfamily/Winged helix DNA-binding domain"/>
    <property type="match status" value="1"/>
</dbReference>
<dbReference type="InterPro" id="IPR016032">
    <property type="entry name" value="Sig_transdc_resp-reg_C-effctor"/>
</dbReference>
<reference evidence="5 6" key="1">
    <citation type="submission" date="2021-03" db="EMBL/GenBank/DDBJ databases">
        <title>Fibrella sp. HMF5405 genome sequencing and assembly.</title>
        <authorList>
            <person name="Kang H."/>
            <person name="Kim H."/>
            <person name="Bae S."/>
            <person name="Joh K."/>
        </authorList>
    </citation>
    <scope>NUCLEOTIDE SEQUENCE [LARGE SCALE GENOMIC DNA]</scope>
    <source>
        <strain evidence="5 6">HMF5405</strain>
    </source>
</reference>
<evidence type="ECO:0000256" key="2">
    <source>
        <dbReference type="PROSITE-ProRule" id="PRU01091"/>
    </source>
</evidence>
<evidence type="ECO:0000256" key="1">
    <source>
        <dbReference type="ARBA" id="ARBA00023125"/>
    </source>
</evidence>
<evidence type="ECO:0000313" key="5">
    <source>
        <dbReference type="EMBL" id="MBO0948455.1"/>
    </source>
</evidence>
<gene>
    <name evidence="5" type="ORF">J2I46_07695</name>
</gene>
<comment type="caution">
    <text evidence="5">The sequence shown here is derived from an EMBL/GenBank/DDBJ whole genome shotgun (WGS) entry which is preliminary data.</text>
</comment>
<evidence type="ECO:0000259" key="4">
    <source>
        <dbReference type="PROSITE" id="PS51755"/>
    </source>
</evidence>
<protein>
    <submittedName>
        <fullName evidence="5">Winged helix-turn-helix transcriptional regulator</fullName>
    </submittedName>
</protein>
<keyword evidence="6" id="KW-1185">Reference proteome</keyword>
<dbReference type="RefSeq" id="WP_207328426.1">
    <property type="nucleotide sequence ID" value="NZ_JAFMYW010000002.1"/>
</dbReference>
<dbReference type="Proteomes" id="UP000664628">
    <property type="component" value="Unassembled WGS sequence"/>
</dbReference>
<feature type="DNA-binding region" description="OmpR/PhoB-type" evidence="2">
    <location>
        <begin position="216"/>
        <end position="313"/>
    </location>
</feature>
<feature type="transmembrane region" description="Helical" evidence="3">
    <location>
        <begin position="176"/>
        <end position="194"/>
    </location>
</feature>
<keyword evidence="1 2" id="KW-0238">DNA-binding</keyword>
<sequence length="317" mass="34792">MFSHFTGHNPQSPLVIRLVAGSGFLLLLGLLFLQFTSNVPADASTETGKRRSEKINLALRRTADLLLRASGDSSSRIPAVEQVNTQTFRLAVGRSFKYDRLPALLHESLQRHKVSGTYDVAVLDCATKQVQLGYSVNDLLGSTPVVACTGRSTIDGCYTLQLTFDGSAPVERQTPFWPFLAVGGLFAGVLVIAWRQASQVRSTAIALSPEVPTVIPNQLRFGQSCLNLDSQTLTSGPEQHNLTYREAKLLRLLANHPNQVLERDQILKQVWEDEGVTVGRSLDVFISRLRKLLSSDTTVKIAAVHGVGYRLDVQLNV</sequence>
<dbReference type="SMART" id="SM00862">
    <property type="entry name" value="Trans_reg_C"/>
    <property type="match status" value="1"/>
</dbReference>
<feature type="domain" description="OmpR/PhoB-type" evidence="4">
    <location>
        <begin position="216"/>
        <end position="313"/>
    </location>
</feature>
<dbReference type="InterPro" id="IPR036388">
    <property type="entry name" value="WH-like_DNA-bd_sf"/>
</dbReference>
<proteinExistence type="predicted"/>
<evidence type="ECO:0000313" key="6">
    <source>
        <dbReference type="Proteomes" id="UP000664628"/>
    </source>
</evidence>
<dbReference type="PROSITE" id="PS51755">
    <property type="entry name" value="OMPR_PHOB"/>
    <property type="match status" value="1"/>
</dbReference>